<comment type="caution">
    <text evidence="3">The sequence shown here is derived from an EMBL/GenBank/DDBJ whole genome shotgun (WGS) entry which is preliminary data.</text>
</comment>
<evidence type="ECO:0000256" key="2">
    <source>
        <dbReference type="SAM" id="Phobius"/>
    </source>
</evidence>
<protein>
    <recommendedName>
        <fullName evidence="5">DUF4244 domain-containing protein</fullName>
    </recommendedName>
</protein>
<reference evidence="3" key="1">
    <citation type="submission" date="2021-02" db="EMBL/GenBank/DDBJ databases">
        <title>Sequencing the genomes of 1000 actinobacteria strains.</title>
        <authorList>
            <person name="Klenk H.-P."/>
        </authorList>
    </citation>
    <scope>NUCLEOTIDE SEQUENCE</scope>
    <source>
        <strain evidence="3">DSM 22850</strain>
    </source>
</reference>
<sequence length="165" mass="17958">METKLQLVPELPGDTHEVVPARPAEPHHPHTSRAGTAPGDVASDDPEADFWFSFVAQPTKTRDAMLRRTASSVRSAPAAMPRRLWPRPSQRRAGGGLERDRAQGHGRVKRWRQLISEERGAVTAEYAIVIMAAVAFAGILVAILRSNEIRAMLVQLVENALGAAG</sequence>
<dbReference type="InterPro" id="IPR025338">
    <property type="entry name" value="DUF4244"/>
</dbReference>
<evidence type="ECO:0000256" key="1">
    <source>
        <dbReference type="SAM" id="MobiDB-lite"/>
    </source>
</evidence>
<feature type="transmembrane region" description="Helical" evidence="2">
    <location>
        <begin position="126"/>
        <end position="144"/>
    </location>
</feature>
<feature type="region of interest" description="Disordered" evidence="1">
    <location>
        <begin position="1"/>
        <end position="42"/>
    </location>
</feature>
<feature type="compositionally biased region" description="Basic and acidic residues" evidence="1">
    <location>
        <begin position="13"/>
        <end position="28"/>
    </location>
</feature>
<gene>
    <name evidence="3" type="ORF">JOF28_002247</name>
</gene>
<dbReference type="EMBL" id="JAFIDA010000001">
    <property type="protein sequence ID" value="MBP1327015.1"/>
    <property type="molecule type" value="Genomic_DNA"/>
</dbReference>
<accession>A0A940T1M8</accession>
<proteinExistence type="predicted"/>
<organism evidence="3 4">
    <name type="scientific">Leucobacter exalbidus</name>
    <dbReference type="NCBI Taxonomy" id="662960"/>
    <lineage>
        <taxon>Bacteria</taxon>
        <taxon>Bacillati</taxon>
        <taxon>Actinomycetota</taxon>
        <taxon>Actinomycetes</taxon>
        <taxon>Micrococcales</taxon>
        <taxon>Microbacteriaceae</taxon>
        <taxon>Leucobacter</taxon>
    </lineage>
</organism>
<evidence type="ECO:0008006" key="5">
    <source>
        <dbReference type="Google" id="ProtNLM"/>
    </source>
</evidence>
<dbReference type="Pfam" id="PF14029">
    <property type="entry name" value="DUF4244"/>
    <property type="match status" value="1"/>
</dbReference>
<keyword evidence="2" id="KW-0472">Membrane</keyword>
<keyword evidence="2" id="KW-0812">Transmembrane</keyword>
<keyword evidence="4" id="KW-1185">Reference proteome</keyword>
<name>A0A940T1M8_9MICO</name>
<evidence type="ECO:0000313" key="3">
    <source>
        <dbReference type="EMBL" id="MBP1327015.1"/>
    </source>
</evidence>
<evidence type="ECO:0000313" key="4">
    <source>
        <dbReference type="Proteomes" id="UP000675163"/>
    </source>
</evidence>
<dbReference type="AlphaFoldDB" id="A0A940T1M8"/>
<keyword evidence="2" id="KW-1133">Transmembrane helix</keyword>
<dbReference type="RefSeq" id="WP_245189947.1">
    <property type="nucleotide sequence ID" value="NZ_JAFIDA010000001.1"/>
</dbReference>
<dbReference type="Proteomes" id="UP000675163">
    <property type="component" value="Unassembled WGS sequence"/>
</dbReference>